<feature type="transmembrane region" description="Helical" evidence="12">
    <location>
        <begin position="211"/>
        <end position="230"/>
    </location>
</feature>
<evidence type="ECO:0000259" key="14">
    <source>
        <dbReference type="PROSITE" id="PS51098"/>
    </source>
</evidence>
<keyword evidence="4" id="KW-0762">Sugar transport</keyword>
<dbReference type="AlphaFoldDB" id="A0A7H0ERA3"/>
<dbReference type="GO" id="GO:0005886">
    <property type="term" value="C:plasma membrane"/>
    <property type="evidence" value="ECO:0007669"/>
    <property type="project" value="UniProtKB-SubCell"/>
</dbReference>
<feature type="transmembrane region" description="Helical" evidence="12">
    <location>
        <begin position="423"/>
        <end position="446"/>
    </location>
</feature>
<dbReference type="Pfam" id="PF02378">
    <property type="entry name" value="PTS_EIIC"/>
    <property type="match status" value="1"/>
</dbReference>
<comment type="subcellular location">
    <subcellularLocation>
        <location evidence="1">Cell membrane</location>
        <topology evidence="1">Multi-pass membrane protein</topology>
    </subcellularLocation>
</comment>
<feature type="transmembrane region" description="Helical" evidence="12">
    <location>
        <begin position="147"/>
        <end position="169"/>
    </location>
</feature>
<dbReference type="RefSeq" id="WP_181404408.1">
    <property type="nucleotide sequence ID" value="NZ_CP060807.1"/>
</dbReference>
<dbReference type="InterPro" id="IPR011055">
    <property type="entry name" value="Dup_hybrid_motif"/>
</dbReference>
<sequence>MMQAKPERDAHRRGSRVFLFLLLSRRLSAGSGSKEKSMEYKALAQDILNRVGGKENIVSLVHCATRLRFKLKDNGKADAEGLKANPGVIMVVESGGQFQVVIGNHVHDVWLAVRQEAGLSDDSEPVAGEKAAKGSVLSQLIDIISGIFTPFIGVMAATGLLKGLLALAVTCGWLTPEQGTYKIWFAASDALFFFFPLFLGYTAGKKFGGNPFISMVIGGALTHPLMIQAFEASQAPGAAVEHFLGIPVTFINYSSSVIPIILASWVCCWLERKSNALLPSSMKNFFTPAICLAVVVPLTFLVIGPVATWLSHLLANGYQFIYAFAPWLAGAVLGAMWQVCVIFGLHWGLVPLMINNMTVLGHDSMLPIILPAVIAQVGAVLGILLATRDARQRMLAGSAFSAGLFGITEPAIYGLTLPLRRPFIFGCIAGAIGGAITAFSNSHAYSFGVPNIFFPAQMIPPGGIDATVWGGLIGTGVAFVLACVLTFFAGMPRASAAPGAVTVAPASANDILAPMSGSVIALEQVPDSTFASGLLGKGVAIIPAVGQVIAPFPGEVASLFQTKHAIGLQSDSGIELLIHVGIDTVKLDGVPFTTHVKEGDRVQAGDLLIEFDRQAILDAGYDLATPIIISNSDDYREIDTVASSAVEAGQPLLSVSH</sequence>
<feature type="transmembrane region" description="Helical" evidence="12">
    <location>
        <begin position="320"/>
        <end position="345"/>
    </location>
</feature>
<dbReference type="Gene3D" id="3.30.1360.60">
    <property type="entry name" value="Glucose permease domain IIB"/>
    <property type="match status" value="1"/>
</dbReference>
<dbReference type="PROSITE" id="PS00371">
    <property type="entry name" value="PTS_EIIA_TYPE_1_HIS"/>
    <property type="match status" value="1"/>
</dbReference>
<evidence type="ECO:0000256" key="2">
    <source>
        <dbReference type="ARBA" id="ARBA00022448"/>
    </source>
</evidence>
<evidence type="ECO:0000259" key="13">
    <source>
        <dbReference type="PROSITE" id="PS51093"/>
    </source>
</evidence>
<evidence type="ECO:0000256" key="10">
    <source>
        <dbReference type="ARBA" id="ARBA00023136"/>
    </source>
</evidence>
<name>A0A7H0ERA3_KLEVA</name>
<evidence type="ECO:0000256" key="3">
    <source>
        <dbReference type="ARBA" id="ARBA00022475"/>
    </source>
</evidence>
<dbReference type="PANTHER" id="PTHR30175:SF1">
    <property type="entry name" value="PTS SYSTEM ARBUTIN-, CELLOBIOSE-, AND SALICIN-SPECIFIC EIIBC COMPONENT-RELATED"/>
    <property type="match status" value="1"/>
</dbReference>
<dbReference type="SUPFAM" id="SSF51261">
    <property type="entry name" value="Duplicated hybrid motif"/>
    <property type="match status" value="1"/>
</dbReference>
<evidence type="ECO:0000313" key="16">
    <source>
        <dbReference type="EMBL" id="QNP26319.1"/>
    </source>
</evidence>
<feature type="domain" description="PTS EIIA type-1" evidence="13">
    <location>
        <begin position="527"/>
        <end position="631"/>
    </location>
</feature>
<dbReference type="PANTHER" id="PTHR30175">
    <property type="entry name" value="PHOSPHOTRANSFERASE SYSTEM TRANSPORT PROTEIN"/>
    <property type="match status" value="1"/>
</dbReference>
<keyword evidence="2" id="KW-0813">Transport</keyword>
<dbReference type="GO" id="GO:0015771">
    <property type="term" value="P:trehalose transport"/>
    <property type="evidence" value="ECO:0007669"/>
    <property type="project" value="TreeGrafter"/>
</dbReference>
<proteinExistence type="predicted"/>
<evidence type="ECO:0000256" key="1">
    <source>
        <dbReference type="ARBA" id="ARBA00004651"/>
    </source>
</evidence>
<dbReference type="PROSITE" id="PS51098">
    <property type="entry name" value="PTS_EIIB_TYPE_1"/>
    <property type="match status" value="1"/>
</dbReference>
<dbReference type="GO" id="GO:0009401">
    <property type="term" value="P:phosphoenolpyruvate-dependent sugar phosphotransferase system"/>
    <property type="evidence" value="ECO:0007669"/>
    <property type="project" value="UniProtKB-KW"/>
</dbReference>
<feature type="transmembrane region" description="Helical" evidence="12">
    <location>
        <begin position="181"/>
        <end position="199"/>
    </location>
</feature>
<dbReference type="Gene3D" id="2.70.70.10">
    <property type="entry name" value="Glucose Permease (Domain IIA)"/>
    <property type="match status" value="1"/>
</dbReference>
<reference evidence="16 17" key="1">
    <citation type="submission" date="2020-08" db="EMBL/GenBank/DDBJ databases">
        <title>Complete genome sequence of Klebsiella pneumoniae KP2757.</title>
        <authorList>
            <person name="Zhang X."/>
        </authorList>
    </citation>
    <scope>NUCLEOTIDE SEQUENCE [LARGE SCALE GENOMIC DNA]</scope>
    <source>
        <strain evidence="16 17">KP2757</strain>
    </source>
</reference>
<dbReference type="Pfam" id="PF00358">
    <property type="entry name" value="PTS_EIIA_1"/>
    <property type="match status" value="1"/>
</dbReference>
<dbReference type="GO" id="GO:0016301">
    <property type="term" value="F:kinase activity"/>
    <property type="evidence" value="ECO:0007669"/>
    <property type="project" value="UniProtKB-KW"/>
</dbReference>
<dbReference type="CDD" id="cd00210">
    <property type="entry name" value="PTS_IIA_glc"/>
    <property type="match status" value="1"/>
</dbReference>
<dbReference type="PROSITE" id="PS51093">
    <property type="entry name" value="PTS_EIIA_TYPE_1"/>
    <property type="match status" value="1"/>
</dbReference>
<dbReference type="CDD" id="cd00212">
    <property type="entry name" value="PTS_IIB_glc"/>
    <property type="match status" value="1"/>
</dbReference>
<dbReference type="InterPro" id="IPR011297">
    <property type="entry name" value="PTS_IIABC_b_glu"/>
</dbReference>
<keyword evidence="7 12" id="KW-0812">Transmembrane</keyword>
<dbReference type="InterPro" id="IPR003352">
    <property type="entry name" value="PTS_EIIC"/>
</dbReference>
<keyword evidence="6" id="KW-0598">Phosphotransferase system</keyword>
<dbReference type="GO" id="GO:0090589">
    <property type="term" value="F:protein-phosphocysteine-trehalose phosphotransferase system transporter activity"/>
    <property type="evidence" value="ECO:0007669"/>
    <property type="project" value="TreeGrafter"/>
</dbReference>
<protein>
    <submittedName>
        <fullName evidence="16">PTS beta-glucoside transporter subunit IIABC</fullName>
    </submittedName>
</protein>
<dbReference type="EMBL" id="CP060807">
    <property type="protein sequence ID" value="QNP26319.1"/>
    <property type="molecule type" value="Genomic_DNA"/>
</dbReference>
<dbReference type="FunFam" id="3.30.1360.60:FF:000001">
    <property type="entry name" value="PTS system glucose-specific IIBC component PtsG"/>
    <property type="match status" value="1"/>
</dbReference>
<dbReference type="InterPro" id="IPR036878">
    <property type="entry name" value="Glu_permease_IIB"/>
</dbReference>
<dbReference type="Pfam" id="PF00367">
    <property type="entry name" value="PTS_EIIB"/>
    <property type="match status" value="1"/>
</dbReference>
<feature type="transmembrane region" description="Helical" evidence="12">
    <location>
        <begin position="285"/>
        <end position="308"/>
    </location>
</feature>
<evidence type="ECO:0000256" key="6">
    <source>
        <dbReference type="ARBA" id="ARBA00022683"/>
    </source>
</evidence>
<dbReference type="PROSITE" id="PS51103">
    <property type="entry name" value="PTS_EIIC_TYPE_1"/>
    <property type="match status" value="1"/>
</dbReference>
<feature type="transmembrane region" description="Helical" evidence="12">
    <location>
        <begin position="365"/>
        <end position="386"/>
    </location>
</feature>
<evidence type="ECO:0000256" key="7">
    <source>
        <dbReference type="ARBA" id="ARBA00022692"/>
    </source>
</evidence>
<dbReference type="InterPro" id="IPR001127">
    <property type="entry name" value="PTS_EIIA_1_perm"/>
</dbReference>
<dbReference type="SUPFAM" id="SSF55604">
    <property type="entry name" value="Glucose permease domain IIB"/>
    <property type="match status" value="1"/>
</dbReference>
<keyword evidence="10 12" id="KW-0472">Membrane</keyword>
<organism evidence="16 17">
    <name type="scientific">Klebsiella variicola</name>
    <dbReference type="NCBI Taxonomy" id="244366"/>
    <lineage>
        <taxon>Bacteria</taxon>
        <taxon>Pseudomonadati</taxon>
        <taxon>Pseudomonadota</taxon>
        <taxon>Gammaproteobacteria</taxon>
        <taxon>Enterobacterales</taxon>
        <taxon>Enterobacteriaceae</taxon>
        <taxon>Klebsiella/Raoultella group</taxon>
        <taxon>Klebsiella</taxon>
        <taxon>Klebsiella pneumoniae complex</taxon>
    </lineage>
</organism>
<dbReference type="FunFam" id="2.70.70.10:FF:000001">
    <property type="entry name" value="PTS system glucose-specific IIA component"/>
    <property type="match status" value="1"/>
</dbReference>
<evidence type="ECO:0000313" key="17">
    <source>
        <dbReference type="Proteomes" id="UP000516181"/>
    </source>
</evidence>
<dbReference type="InterPro" id="IPR050558">
    <property type="entry name" value="PTS_Sugar-Specific_Components"/>
</dbReference>
<gene>
    <name evidence="16" type="primary">bglF</name>
    <name evidence="16" type="ORF">IAP99_08185</name>
</gene>
<evidence type="ECO:0000256" key="11">
    <source>
        <dbReference type="PROSITE-ProRule" id="PRU00421"/>
    </source>
</evidence>
<dbReference type="NCBIfam" id="TIGR01995">
    <property type="entry name" value="PTS-II-ABC-beta"/>
    <property type="match status" value="1"/>
</dbReference>
<accession>A0A7H0ERA3</accession>
<dbReference type="GO" id="GO:0008982">
    <property type="term" value="F:protein-N(PI)-phosphohistidine-sugar phosphotransferase activity"/>
    <property type="evidence" value="ECO:0007669"/>
    <property type="project" value="InterPro"/>
</dbReference>
<dbReference type="InterPro" id="IPR018113">
    <property type="entry name" value="PTrfase_EIIB_Cys"/>
</dbReference>
<dbReference type="PROSITE" id="PS01035">
    <property type="entry name" value="PTS_EIIB_TYPE_1_CYS"/>
    <property type="match status" value="1"/>
</dbReference>
<dbReference type="NCBIfam" id="TIGR00830">
    <property type="entry name" value="PTBA"/>
    <property type="match status" value="1"/>
</dbReference>
<evidence type="ECO:0000256" key="12">
    <source>
        <dbReference type="SAM" id="Phobius"/>
    </source>
</evidence>
<feature type="transmembrane region" description="Helical" evidence="12">
    <location>
        <begin position="242"/>
        <end position="265"/>
    </location>
</feature>
<evidence type="ECO:0000256" key="5">
    <source>
        <dbReference type="ARBA" id="ARBA00022679"/>
    </source>
</evidence>
<feature type="domain" description="PTS EIIB type-1" evidence="14">
    <location>
        <begin position="41"/>
        <end position="123"/>
    </location>
</feature>
<dbReference type="Proteomes" id="UP000516181">
    <property type="component" value="Chromosome"/>
</dbReference>
<dbReference type="InterPro" id="IPR013013">
    <property type="entry name" value="PTS_EIIC_1"/>
</dbReference>
<evidence type="ECO:0000259" key="15">
    <source>
        <dbReference type="PROSITE" id="PS51103"/>
    </source>
</evidence>
<keyword evidence="8" id="KW-0418">Kinase</keyword>
<evidence type="ECO:0000256" key="4">
    <source>
        <dbReference type="ARBA" id="ARBA00022597"/>
    </source>
</evidence>
<evidence type="ECO:0000256" key="8">
    <source>
        <dbReference type="ARBA" id="ARBA00022777"/>
    </source>
</evidence>
<feature type="active site" description="Phosphocysteine intermediate; for EIIB activity" evidence="11">
    <location>
        <position position="63"/>
    </location>
</feature>
<keyword evidence="9 12" id="KW-1133">Transmembrane helix</keyword>
<keyword evidence="5" id="KW-0808">Transferase</keyword>
<evidence type="ECO:0000256" key="9">
    <source>
        <dbReference type="ARBA" id="ARBA00022989"/>
    </source>
</evidence>
<dbReference type="NCBIfam" id="NF007335">
    <property type="entry name" value="PRK09824.1"/>
    <property type="match status" value="1"/>
</dbReference>
<dbReference type="InterPro" id="IPR001996">
    <property type="entry name" value="PTS_IIB_1"/>
</dbReference>
<feature type="domain" description="PTS EIIC type-1" evidence="15">
    <location>
        <begin position="142"/>
        <end position="503"/>
    </location>
</feature>
<keyword evidence="3" id="KW-1003">Cell membrane</keyword>
<feature type="transmembrane region" description="Helical" evidence="12">
    <location>
        <begin position="466"/>
        <end position="488"/>
    </location>
</feature>